<dbReference type="InterPro" id="IPR003399">
    <property type="entry name" value="Mce/MlaD"/>
</dbReference>
<dbReference type="EMBL" id="MVBK01000128">
    <property type="protein sequence ID" value="OOG21446.1"/>
    <property type="molecule type" value="Genomic_DNA"/>
</dbReference>
<sequence length="338" mass="37101">MKTRSGYFRLGLFIIGAVATGVLLLVVLGVGNLFRPTVMMETYFDGSVQGLDVGAPVKLRGVTIGEVTGIGFTHARYELDVPPVERHQYVMVDATIRVDRLGTGDRVPTPEVVQALVDRGLRVRLSPQGVTGIFFLELDFMDPALRAPIEIRWEPEHIYVPSAPGTVTQFIEYAERVGRRLDALDMEGVVDSMQRVLENLEAMTRALDVARINEETIALLGEFRTSAERLDRVLSAPALAQVPEDLGTAAVNLRALSESPRFDETLDNLDSAVRSVERTARGLETTLQGHEHDFVTILDNLRVMSDQLRALTEDAALYPGVFLGSPPPPRVEDGEGAP</sequence>
<gene>
    <name evidence="3" type="ORF">B1C78_16270</name>
</gene>
<dbReference type="OrthoDB" id="9806984at2"/>
<evidence type="ECO:0000313" key="4">
    <source>
        <dbReference type="Proteomes" id="UP000189462"/>
    </source>
</evidence>
<dbReference type="PANTHER" id="PTHR33371">
    <property type="entry name" value="INTERMEMBRANE PHOSPHOLIPID TRANSPORT SYSTEM BINDING PROTEIN MLAD-RELATED"/>
    <property type="match status" value="1"/>
</dbReference>
<dbReference type="PANTHER" id="PTHR33371:SF4">
    <property type="entry name" value="INTERMEMBRANE PHOSPHOLIPID TRANSPORT SYSTEM BINDING PROTEIN MLAD"/>
    <property type="match status" value="1"/>
</dbReference>
<evidence type="ECO:0000256" key="1">
    <source>
        <dbReference type="SAM" id="Phobius"/>
    </source>
</evidence>
<accession>A0A1V3N9H0</accession>
<dbReference type="RefSeq" id="WP_077280202.1">
    <property type="nucleotide sequence ID" value="NZ_MVBK01000128.1"/>
</dbReference>
<dbReference type="STRING" id="108003.B1C78_16270"/>
<reference evidence="3 4" key="1">
    <citation type="submission" date="2017-02" db="EMBL/GenBank/DDBJ databases">
        <title>Genomic diversity within the haloalkaliphilic genus Thioalkalivibrio.</title>
        <authorList>
            <person name="Ahn A.-C."/>
            <person name="Meier-Kolthoff J."/>
            <person name="Overmars L."/>
            <person name="Richter M."/>
            <person name="Woyke T."/>
            <person name="Sorokin D.Y."/>
            <person name="Muyzer G."/>
        </authorList>
    </citation>
    <scope>NUCLEOTIDE SEQUENCE [LARGE SCALE GENOMIC DNA]</scope>
    <source>
        <strain evidence="3 4">ALJD</strain>
    </source>
</reference>
<keyword evidence="1" id="KW-1133">Transmembrane helix</keyword>
<keyword evidence="1" id="KW-0472">Membrane</keyword>
<comment type="caution">
    <text evidence="3">The sequence shown here is derived from an EMBL/GenBank/DDBJ whole genome shotgun (WGS) entry which is preliminary data.</text>
</comment>
<evidence type="ECO:0000313" key="3">
    <source>
        <dbReference type="EMBL" id="OOG21446.1"/>
    </source>
</evidence>
<name>A0A1V3N9H0_9GAMM</name>
<keyword evidence="4" id="KW-1185">Reference proteome</keyword>
<evidence type="ECO:0000259" key="2">
    <source>
        <dbReference type="Pfam" id="PF02470"/>
    </source>
</evidence>
<feature type="transmembrane region" description="Helical" evidence="1">
    <location>
        <begin position="12"/>
        <end position="34"/>
    </location>
</feature>
<dbReference type="Pfam" id="PF02470">
    <property type="entry name" value="MlaD"/>
    <property type="match status" value="1"/>
</dbReference>
<keyword evidence="1" id="KW-0812">Transmembrane</keyword>
<organism evidence="3 4">
    <name type="scientific">Thioalkalivibrio denitrificans</name>
    <dbReference type="NCBI Taxonomy" id="108003"/>
    <lineage>
        <taxon>Bacteria</taxon>
        <taxon>Pseudomonadati</taxon>
        <taxon>Pseudomonadota</taxon>
        <taxon>Gammaproteobacteria</taxon>
        <taxon>Chromatiales</taxon>
        <taxon>Ectothiorhodospiraceae</taxon>
        <taxon>Thioalkalivibrio</taxon>
    </lineage>
</organism>
<dbReference type="InterPro" id="IPR052336">
    <property type="entry name" value="MlaD_Phospholipid_Transporter"/>
</dbReference>
<dbReference type="Proteomes" id="UP000189462">
    <property type="component" value="Unassembled WGS sequence"/>
</dbReference>
<dbReference type="AlphaFoldDB" id="A0A1V3N9H0"/>
<protein>
    <submittedName>
        <fullName evidence="3">Mammalian cell entry protein</fullName>
    </submittedName>
</protein>
<feature type="domain" description="Mce/MlaD" evidence="2">
    <location>
        <begin position="47"/>
        <end position="139"/>
    </location>
</feature>
<proteinExistence type="predicted"/>